<feature type="non-terminal residue" evidence="5">
    <location>
        <position position="1"/>
    </location>
</feature>
<keyword evidence="6" id="KW-1185">Reference proteome</keyword>
<accession>A0A2P5FU35</accession>
<comment type="caution">
    <text evidence="5">The sequence shown here is derived from an EMBL/GenBank/DDBJ whole genome shotgun (WGS) entry which is preliminary data.</text>
</comment>
<dbReference type="InterPro" id="IPR003653">
    <property type="entry name" value="Peptidase_C48_C"/>
</dbReference>
<reference evidence="6" key="1">
    <citation type="submission" date="2016-06" db="EMBL/GenBank/DDBJ databases">
        <title>Parallel loss of symbiosis genes in relatives of nitrogen-fixing non-legume Parasponia.</title>
        <authorList>
            <person name="Van Velzen R."/>
            <person name="Holmer R."/>
            <person name="Bu F."/>
            <person name="Rutten L."/>
            <person name="Van Zeijl A."/>
            <person name="Liu W."/>
            <person name="Santuari L."/>
            <person name="Cao Q."/>
            <person name="Sharma T."/>
            <person name="Shen D."/>
            <person name="Roswanjaya Y."/>
            <person name="Wardhani T."/>
            <person name="Kalhor M.S."/>
            <person name="Jansen J."/>
            <person name="Van den Hoogen J."/>
            <person name="Gungor B."/>
            <person name="Hartog M."/>
            <person name="Hontelez J."/>
            <person name="Verver J."/>
            <person name="Yang W.-C."/>
            <person name="Schijlen E."/>
            <person name="Repin R."/>
            <person name="Schilthuizen M."/>
            <person name="Schranz E."/>
            <person name="Heidstra R."/>
            <person name="Miyata K."/>
            <person name="Fedorova E."/>
            <person name="Kohlen W."/>
            <person name="Bisseling T."/>
            <person name="Smit S."/>
            <person name="Geurts R."/>
        </authorList>
    </citation>
    <scope>NUCLEOTIDE SEQUENCE [LARGE SCALE GENOMIC DNA]</scope>
    <source>
        <strain evidence="6">cv. RG33-2</strain>
    </source>
</reference>
<evidence type="ECO:0000256" key="2">
    <source>
        <dbReference type="ARBA" id="ARBA00022670"/>
    </source>
</evidence>
<keyword evidence="2 5" id="KW-0645">Protease</keyword>
<keyword evidence="3" id="KW-0378">Hydrolase</keyword>
<organism evidence="5 6">
    <name type="scientific">Trema orientale</name>
    <name type="common">Charcoal tree</name>
    <name type="synonym">Celtis orientalis</name>
    <dbReference type="NCBI Taxonomy" id="63057"/>
    <lineage>
        <taxon>Eukaryota</taxon>
        <taxon>Viridiplantae</taxon>
        <taxon>Streptophyta</taxon>
        <taxon>Embryophyta</taxon>
        <taxon>Tracheophyta</taxon>
        <taxon>Spermatophyta</taxon>
        <taxon>Magnoliopsida</taxon>
        <taxon>eudicotyledons</taxon>
        <taxon>Gunneridae</taxon>
        <taxon>Pentapetalae</taxon>
        <taxon>rosids</taxon>
        <taxon>fabids</taxon>
        <taxon>Rosales</taxon>
        <taxon>Cannabaceae</taxon>
        <taxon>Trema</taxon>
    </lineage>
</organism>
<feature type="domain" description="Ubiquitin-like protease family profile" evidence="4">
    <location>
        <begin position="31"/>
        <end position="140"/>
    </location>
</feature>
<dbReference type="SUPFAM" id="SSF54001">
    <property type="entry name" value="Cysteine proteinases"/>
    <property type="match status" value="1"/>
</dbReference>
<name>A0A2P5FU35_TREOI</name>
<dbReference type="OrthoDB" id="1302742at2759"/>
<dbReference type="EMBL" id="JXTC01000009">
    <property type="protein sequence ID" value="POO01318.1"/>
    <property type="molecule type" value="Genomic_DNA"/>
</dbReference>
<evidence type="ECO:0000313" key="6">
    <source>
        <dbReference type="Proteomes" id="UP000237000"/>
    </source>
</evidence>
<dbReference type="GO" id="GO:0006508">
    <property type="term" value="P:proteolysis"/>
    <property type="evidence" value="ECO:0007669"/>
    <property type="project" value="UniProtKB-KW"/>
</dbReference>
<dbReference type="Gene3D" id="3.40.395.10">
    <property type="entry name" value="Adenoviral Proteinase, Chain A"/>
    <property type="match status" value="1"/>
</dbReference>
<dbReference type="Pfam" id="PF02902">
    <property type="entry name" value="Peptidase_C48"/>
    <property type="match status" value="1"/>
</dbReference>
<protein>
    <submittedName>
        <fullName evidence="5">Ulp1 protease family, C-terminal catalytic domain containing protein</fullName>
    </submittedName>
</protein>
<evidence type="ECO:0000256" key="3">
    <source>
        <dbReference type="ARBA" id="ARBA00022801"/>
    </source>
</evidence>
<evidence type="ECO:0000259" key="4">
    <source>
        <dbReference type="Pfam" id="PF02902"/>
    </source>
</evidence>
<dbReference type="InParanoid" id="A0A2P5FU35"/>
<evidence type="ECO:0000256" key="1">
    <source>
        <dbReference type="ARBA" id="ARBA00005234"/>
    </source>
</evidence>
<gene>
    <name evidence="5" type="ORF">TorRG33x02_030720</name>
</gene>
<comment type="similarity">
    <text evidence="1">Belongs to the peptidase C48 family.</text>
</comment>
<dbReference type="GO" id="GO:0008234">
    <property type="term" value="F:cysteine-type peptidase activity"/>
    <property type="evidence" value="ECO:0007669"/>
    <property type="project" value="InterPro"/>
</dbReference>
<sequence length="166" mass="19889">DNAISPPLKLGVVDIKKKMWFHTLVYGGQCLSRKHIDAVFYYLRKKVKYDDGITMRVTSTDSQFDLNLQSLYKLYVKKDYDTSVVNMEHVVAEYMSGYKMHCNTCWLNVDHVLIPIYMEEEKHWVLGHLSLRDRCMYIIHYIVKILMKELRKHWNRFVYCCHIFSP</sequence>
<evidence type="ECO:0000313" key="5">
    <source>
        <dbReference type="EMBL" id="POO01318.1"/>
    </source>
</evidence>
<dbReference type="InterPro" id="IPR038765">
    <property type="entry name" value="Papain-like_cys_pep_sf"/>
</dbReference>
<dbReference type="Proteomes" id="UP000237000">
    <property type="component" value="Unassembled WGS sequence"/>
</dbReference>
<proteinExistence type="inferred from homology"/>
<dbReference type="AlphaFoldDB" id="A0A2P5FU35"/>